<dbReference type="Proteomes" id="UP000191004">
    <property type="component" value="Unassembled WGS sequence"/>
</dbReference>
<evidence type="ECO:0000256" key="1">
    <source>
        <dbReference type="ARBA" id="ARBA00023002"/>
    </source>
</evidence>
<dbReference type="EMBL" id="LVVK01000021">
    <property type="protein sequence ID" value="OPB37939.1"/>
    <property type="molecule type" value="Genomic_DNA"/>
</dbReference>
<comment type="similarity">
    <text evidence="2">Belongs to the NAD(P)-dependent epimerase/dehydratase family. Dihydroflavonol-4-reductase subfamily.</text>
</comment>
<dbReference type="AlphaFoldDB" id="A0A1T3CA81"/>
<name>A0A1T3CA81_9HYPO</name>
<evidence type="ECO:0000313" key="4">
    <source>
        <dbReference type="EMBL" id="OPB37939.1"/>
    </source>
</evidence>
<reference evidence="4 5" key="1">
    <citation type="submission" date="2016-04" db="EMBL/GenBank/DDBJ databases">
        <title>Multiple horizontal gene transfer events from other fungi enriched the ability of the initially mycotrophic fungus Trichoderma (Ascomycota) to feed on dead plant biomass.</title>
        <authorList>
            <person name="Atanasova L."/>
            <person name="Chenthamara K."/>
            <person name="Zhang J."/>
            <person name="Grujic M."/>
            <person name="Henrissat B."/>
            <person name="Kuo A."/>
            <person name="Aertz A."/>
            <person name="Salamov A."/>
            <person name="Lipzen A."/>
            <person name="Labutti K."/>
            <person name="Barry K."/>
            <person name="Miao Y."/>
            <person name="Rahimi M.J."/>
            <person name="Shen Q."/>
            <person name="Grigoriev I.V."/>
            <person name="Kubicek C.P."/>
            <person name="Druzhinina I.S."/>
        </authorList>
    </citation>
    <scope>NUCLEOTIDE SEQUENCE [LARGE SCALE GENOMIC DNA]</scope>
    <source>
        <strain evidence="4 5">NJAU 4742</strain>
    </source>
</reference>
<dbReference type="Pfam" id="PF01370">
    <property type="entry name" value="Epimerase"/>
    <property type="match status" value="1"/>
</dbReference>
<dbReference type="Gene3D" id="3.40.50.720">
    <property type="entry name" value="NAD(P)-binding Rossmann-like Domain"/>
    <property type="match status" value="1"/>
</dbReference>
<evidence type="ECO:0000313" key="5">
    <source>
        <dbReference type="Proteomes" id="UP000191004"/>
    </source>
</evidence>
<gene>
    <name evidence="4" type="ORF">A0O28_0102230</name>
</gene>
<dbReference type="SUPFAM" id="SSF51735">
    <property type="entry name" value="NAD(P)-binding Rossmann-fold domains"/>
    <property type="match status" value="1"/>
</dbReference>
<dbReference type="InterPro" id="IPR050425">
    <property type="entry name" value="NAD(P)_dehydrat-like"/>
</dbReference>
<keyword evidence="5" id="KW-1185">Reference proteome</keyword>
<dbReference type="GO" id="GO:0016616">
    <property type="term" value="F:oxidoreductase activity, acting on the CH-OH group of donors, NAD or NADP as acceptor"/>
    <property type="evidence" value="ECO:0007669"/>
    <property type="project" value="TreeGrafter"/>
</dbReference>
<feature type="domain" description="NAD-dependent epimerase/dehydratase" evidence="3">
    <location>
        <begin position="14"/>
        <end position="260"/>
    </location>
</feature>
<dbReference type="InterPro" id="IPR036291">
    <property type="entry name" value="NAD(P)-bd_dom_sf"/>
</dbReference>
<comment type="caution">
    <text evidence="4">The sequence shown here is derived from an EMBL/GenBank/DDBJ whole genome shotgun (WGS) entry which is preliminary data.</text>
</comment>
<organism evidence="4 5">
    <name type="scientific">Trichoderma guizhouense</name>
    <dbReference type="NCBI Taxonomy" id="1491466"/>
    <lineage>
        <taxon>Eukaryota</taxon>
        <taxon>Fungi</taxon>
        <taxon>Dikarya</taxon>
        <taxon>Ascomycota</taxon>
        <taxon>Pezizomycotina</taxon>
        <taxon>Sordariomycetes</taxon>
        <taxon>Hypocreomycetidae</taxon>
        <taxon>Hypocreales</taxon>
        <taxon>Hypocreaceae</taxon>
        <taxon>Trichoderma</taxon>
    </lineage>
</organism>
<evidence type="ECO:0000256" key="2">
    <source>
        <dbReference type="ARBA" id="ARBA00023445"/>
    </source>
</evidence>
<dbReference type="OrthoDB" id="4897337at2759"/>
<protein>
    <recommendedName>
        <fullName evidence="3">NAD-dependent epimerase/dehydratase domain-containing protein</fullName>
    </recommendedName>
</protein>
<dbReference type="PANTHER" id="PTHR10366:SF562">
    <property type="entry name" value="ALDEHYDE REDUCTASE II (AFU_ORTHOLOGUE AFUA_1G11360)"/>
    <property type="match status" value="1"/>
</dbReference>
<dbReference type="PANTHER" id="PTHR10366">
    <property type="entry name" value="NAD DEPENDENT EPIMERASE/DEHYDRATASE"/>
    <property type="match status" value="1"/>
</dbReference>
<dbReference type="InterPro" id="IPR001509">
    <property type="entry name" value="Epimerase_deHydtase"/>
</dbReference>
<evidence type="ECO:0000259" key="3">
    <source>
        <dbReference type="Pfam" id="PF01370"/>
    </source>
</evidence>
<sequence length="346" mass="37880">MADPITNFPQGSWVLVTGVTGFVASHIAKAFLDRGFKVRGTARNLDRASWLIEDTLKDFATRGDFELSQVADLADDHAFDEAIKGVSAIIHVASIVTFDPDPNKVIPKTVAGATSILEAATREPSVKAFVYTSSIGAVTMPRPGNDIQITWDTYNDFATQAAWAPPPYEPSRGMLTYMASKAAAEKAVWQFAEERKPHFTVNSVPPSAIMGEALNKVHNEGTGAWIRNLYDGDTSFWGPHGANYGVDVKDVAVLHVAAALDPGVNNARLQAWGHKCNGNDVLAIMRKHYPEHKFVDDMDNQTALTFSADFSEPLALLKKWANQDGWRPLEQTVVENVDSILKLNND</sequence>
<keyword evidence="1" id="KW-0560">Oxidoreductase</keyword>
<proteinExistence type="inferred from homology"/>
<accession>A0A1T3CA81</accession>